<gene>
    <name evidence="2" type="ORF">PXEA_LOCUS28893</name>
</gene>
<dbReference type="Proteomes" id="UP000784294">
    <property type="component" value="Unassembled WGS sequence"/>
</dbReference>
<dbReference type="AlphaFoldDB" id="A0A3S5AYI9"/>
<accession>A0A3S5AYI9</accession>
<evidence type="ECO:0000313" key="3">
    <source>
        <dbReference type="Proteomes" id="UP000784294"/>
    </source>
</evidence>
<proteinExistence type="predicted"/>
<organism evidence="2 3">
    <name type="scientific">Protopolystoma xenopodis</name>
    <dbReference type="NCBI Taxonomy" id="117903"/>
    <lineage>
        <taxon>Eukaryota</taxon>
        <taxon>Metazoa</taxon>
        <taxon>Spiralia</taxon>
        <taxon>Lophotrochozoa</taxon>
        <taxon>Platyhelminthes</taxon>
        <taxon>Monogenea</taxon>
        <taxon>Polyopisthocotylea</taxon>
        <taxon>Polystomatidea</taxon>
        <taxon>Polystomatidae</taxon>
        <taxon>Protopolystoma</taxon>
    </lineage>
</organism>
<feature type="region of interest" description="Disordered" evidence="1">
    <location>
        <begin position="143"/>
        <end position="163"/>
    </location>
</feature>
<feature type="region of interest" description="Disordered" evidence="1">
    <location>
        <begin position="176"/>
        <end position="197"/>
    </location>
</feature>
<reference evidence="2" key="1">
    <citation type="submission" date="2018-11" db="EMBL/GenBank/DDBJ databases">
        <authorList>
            <consortium name="Pathogen Informatics"/>
        </authorList>
    </citation>
    <scope>NUCLEOTIDE SEQUENCE</scope>
</reference>
<dbReference type="EMBL" id="CAAALY010249874">
    <property type="protein sequence ID" value="VEL35453.1"/>
    <property type="molecule type" value="Genomic_DNA"/>
</dbReference>
<sequence length="268" mass="28877">MSLQTGKLTKLMARLKSLMHKPEELEDCILVREIESRLPTTGLSQMSAGAVGRSLAGGSGVGSGAIGVKVCVLSVYLPQPGEYALEVFGAPPDVEDGSSYFLVLEAYASWPLSKALRSRLATVTMGPQDDRVWMELGLRTSSHPDPLIRVPTTEREGSRRLLNAPLTKSQVLQNFASRPTGSDEPRPPLDASAASAELADPQKAPILKEGGQGNVVNPQTTQDADLVVSIEALHDRRLIVLGQLVDITGEEEEVCSELYFTNGLIRFI</sequence>
<name>A0A3S5AYI9_9PLAT</name>
<protein>
    <submittedName>
        <fullName evidence="2">Uncharacterized protein</fullName>
    </submittedName>
</protein>
<keyword evidence="3" id="KW-1185">Reference proteome</keyword>
<evidence type="ECO:0000256" key="1">
    <source>
        <dbReference type="SAM" id="MobiDB-lite"/>
    </source>
</evidence>
<dbReference type="OrthoDB" id="6129702at2759"/>
<evidence type="ECO:0000313" key="2">
    <source>
        <dbReference type="EMBL" id="VEL35453.1"/>
    </source>
</evidence>
<comment type="caution">
    <text evidence="2">The sequence shown here is derived from an EMBL/GenBank/DDBJ whole genome shotgun (WGS) entry which is preliminary data.</text>
</comment>